<comment type="caution">
    <text evidence="2">The sequence shown here is derived from an EMBL/GenBank/DDBJ whole genome shotgun (WGS) entry which is preliminary data.</text>
</comment>
<reference evidence="2 3" key="1">
    <citation type="submission" date="2019-01" db="EMBL/GenBank/DDBJ databases">
        <title>Draft genome sequences of the type strains of six Macrococcus species.</title>
        <authorList>
            <person name="Mazhar S."/>
            <person name="Altermann E."/>
            <person name="Hill C."/>
            <person name="Mcauliffe O."/>
        </authorList>
    </citation>
    <scope>NUCLEOTIDE SEQUENCE [LARGE SCALE GENOMIC DNA]</scope>
    <source>
        <strain evidence="2 3">ATCC 51825</strain>
    </source>
</reference>
<evidence type="ECO:0000259" key="1">
    <source>
        <dbReference type="Pfam" id="PF08378"/>
    </source>
</evidence>
<protein>
    <submittedName>
        <fullName evidence="2">NERD domain-containing protein</fullName>
    </submittedName>
</protein>
<organism evidence="2 3">
    <name type="scientific">Macrococcus bovicus</name>
    <dbReference type="NCBI Taxonomy" id="69968"/>
    <lineage>
        <taxon>Bacteria</taxon>
        <taxon>Bacillati</taxon>
        <taxon>Bacillota</taxon>
        <taxon>Bacilli</taxon>
        <taxon>Bacillales</taxon>
        <taxon>Staphylococcaceae</taxon>
        <taxon>Macrococcus</taxon>
    </lineage>
</organism>
<accession>A0A4R6C011</accession>
<dbReference type="InterPro" id="IPR011528">
    <property type="entry name" value="NERD"/>
</dbReference>
<evidence type="ECO:0000313" key="3">
    <source>
        <dbReference type="Proteomes" id="UP000294843"/>
    </source>
</evidence>
<dbReference type="OrthoDB" id="2417069at2"/>
<name>A0A4R6C011_9STAP</name>
<gene>
    <name evidence="2" type="ORF">ERX55_07070</name>
</gene>
<sequence length="279" mass="32290">MLDESQHSDFVRTALGYSGEKTFVEMVKDYGVVLWDVTLSAPFLGSAQYDVLLITAGKLIHYDIKNFKGQFKFAEGRLVSSYNRHYHNPQHQLERAHAILEALMQQSGYHDKVESYLVFINEHFHVSGAVDSSGLMRGQLHDHLKRYRKSVIQDTQLEVGRLLIDYHYPFDHLNQPLRVPFAEVQPGVRCPECRKLGQIIYKEKINHECVQCHKVIKITEMLRASLNELFYLKGEPFTYREALEWCGHPSRSTLQRLLNQHFTKVGHTKGATYSLGEKK</sequence>
<dbReference type="Pfam" id="PF08378">
    <property type="entry name" value="NERD"/>
    <property type="match status" value="1"/>
</dbReference>
<feature type="domain" description="NERD" evidence="1">
    <location>
        <begin position="16"/>
        <end position="120"/>
    </location>
</feature>
<dbReference type="EMBL" id="SCWF01000006">
    <property type="protein sequence ID" value="TDM14008.1"/>
    <property type="molecule type" value="Genomic_DNA"/>
</dbReference>
<proteinExistence type="predicted"/>
<dbReference type="AlphaFoldDB" id="A0A4R6C011"/>
<dbReference type="RefSeq" id="WP_133451869.1">
    <property type="nucleotide sequence ID" value="NZ_SCWF01000006.1"/>
</dbReference>
<evidence type="ECO:0000313" key="2">
    <source>
        <dbReference type="EMBL" id="TDM14008.1"/>
    </source>
</evidence>
<dbReference type="Proteomes" id="UP000294843">
    <property type="component" value="Unassembled WGS sequence"/>
</dbReference>
<keyword evidence="3" id="KW-1185">Reference proteome</keyword>